<keyword evidence="3" id="KW-1185">Reference proteome</keyword>
<gene>
    <name evidence="2" type="ORF">GCM10010430_58910</name>
</gene>
<reference evidence="2 3" key="1">
    <citation type="journal article" date="2019" name="Int. J. Syst. Evol. Microbiol.">
        <title>The Global Catalogue of Microorganisms (GCM) 10K type strain sequencing project: providing services to taxonomists for standard genome sequencing and annotation.</title>
        <authorList>
            <consortium name="The Broad Institute Genomics Platform"/>
            <consortium name="The Broad Institute Genome Sequencing Center for Infectious Disease"/>
            <person name="Wu L."/>
            <person name="Ma J."/>
        </authorList>
    </citation>
    <scope>NUCLEOTIDE SEQUENCE [LARGE SCALE GENOMIC DNA]</scope>
    <source>
        <strain evidence="2 3">JCM 7356</strain>
    </source>
</reference>
<dbReference type="Proteomes" id="UP001500305">
    <property type="component" value="Unassembled WGS sequence"/>
</dbReference>
<evidence type="ECO:0000313" key="3">
    <source>
        <dbReference type="Proteomes" id="UP001500305"/>
    </source>
</evidence>
<name>A0ABN3EPY9_9ACTN</name>
<dbReference type="EMBL" id="BAAATR010000033">
    <property type="protein sequence ID" value="GAA2266137.1"/>
    <property type="molecule type" value="Genomic_DNA"/>
</dbReference>
<feature type="compositionally biased region" description="Basic and acidic residues" evidence="1">
    <location>
        <begin position="27"/>
        <end position="44"/>
    </location>
</feature>
<evidence type="ECO:0000256" key="1">
    <source>
        <dbReference type="SAM" id="MobiDB-lite"/>
    </source>
</evidence>
<sequence length="60" mass="7275">MADRERDPYGETHYMDDLTEETQSVQEQERQLRQHRQESRRSAPTDEDTSYDQDDLEDLQ</sequence>
<proteinExistence type="predicted"/>
<organism evidence="2 3">
    <name type="scientific">Kitasatospora cystarginea</name>
    <dbReference type="NCBI Taxonomy" id="58350"/>
    <lineage>
        <taxon>Bacteria</taxon>
        <taxon>Bacillati</taxon>
        <taxon>Actinomycetota</taxon>
        <taxon>Actinomycetes</taxon>
        <taxon>Kitasatosporales</taxon>
        <taxon>Streptomycetaceae</taxon>
        <taxon>Kitasatospora</taxon>
    </lineage>
</organism>
<dbReference type="RefSeq" id="WP_344639551.1">
    <property type="nucleotide sequence ID" value="NZ_BAAATR010000033.1"/>
</dbReference>
<evidence type="ECO:0000313" key="2">
    <source>
        <dbReference type="EMBL" id="GAA2266137.1"/>
    </source>
</evidence>
<feature type="compositionally biased region" description="Acidic residues" evidence="1">
    <location>
        <begin position="45"/>
        <end position="60"/>
    </location>
</feature>
<accession>A0ABN3EPY9</accession>
<feature type="region of interest" description="Disordered" evidence="1">
    <location>
        <begin position="1"/>
        <end position="60"/>
    </location>
</feature>
<comment type="caution">
    <text evidence="2">The sequence shown here is derived from an EMBL/GenBank/DDBJ whole genome shotgun (WGS) entry which is preliminary data.</text>
</comment>
<feature type="compositionally biased region" description="Basic and acidic residues" evidence="1">
    <location>
        <begin position="1"/>
        <end position="16"/>
    </location>
</feature>
<evidence type="ECO:0008006" key="4">
    <source>
        <dbReference type="Google" id="ProtNLM"/>
    </source>
</evidence>
<protein>
    <recommendedName>
        <fullName evidence="4">DUF5709 domain-containing protein</fullName>
    </recommendedName>
</protein>